<feature type="compositionally biased region" description="Basic residues" evidence="1">
    <location>
        <begin position="175"/>
        <end position="197"/>
    </location>
</feature>
<evidence type="ECO:0000256" key="1">
    <source>
        <dbReference type="SAM" id="MobiDB-lite"/>
    </source>
</evidence>
<feature type="compositionally biased region" description="Pro residues" evidence="1">
    <location>
        <begin position="198"/>
        <end position="210"/>
    </location>
</feature>
<proteinExistence type="predicted"/>
<protein>
    <submittedName>
        <fullName evidence="3">Serine/arginine repetitive matrix protein 3-like</fullName>
    </submittedName>
</protein>
<sequence length="229" mass="24358">METRPPAALSSACAARPSVTSASAPAFTPETRELGGSEVTITSGSGGGTRMFQSSRPPPHVHPAPAGPSRPRKPVLPRRRRGPRLRDGGGEAGAGVPASVRAAPHRVGDPSRPERRDATPAAEPEPRRRGVGGAAARGPRLGARLPALARLPTRNGARGRPTGGGGWTATVRTGLARRARRRLRGRGRARTRARPRRPPPPLPREPPGPQPSRAALMNGTRRQRRRRRR</sequence>
<accession>A0A9W2VHP6</accession>
<dbReference type="RefSeq" id="XP_053757883.1">
    <property type="nucleotide sequence ID" value="XM_053901908.1"/>
</dbReference>
<name>A0A9W2VHP6_PANPR</name>
<evidence type="ECO:0000313" key="3">
    <source>
        <dbReference type="RefSeq" id="XP_053757883.1"/>
    </source>
</evidence>
<reference evidence="3" key="1">
    <citation type="submission" date="2025-08" db="UniProtKB">
        <authorList>
            <consortium name="RefSeq"/>
        </authorList>
    </citation>
    <scope>IDENTIFICATION</scope>
    <source>
        <tissue evidence="3">Whole blood</tissue>
    </source>
</reference>
<dbReference type="GeneID" id="109248656"/>
<dbReference type="AlphaFoldDB" id="A0A9W2VHP6"/>
<evidence type="ECO:0000313" key="2">
    <source>
        <dbReference type="Proteomes" id="UP001165780"/>
    </source>
</evidence>
<dbReference type="Proteomes" id="UP001165780">
    <property type="component" value="Unplaced"/>
</dbReference>
<gene>
    <name evidence="3" type="primary">LOC109248656</name>
</gene>
<keyword evidence="2" id="KW-1185">Reference proteome</keyword>
<feature type="compositionally biased region" description="Pro residues" evidence="1">
    <location>
        <begin position="56"/>
        <end position="68"/>
    </location>
</feature>
<feature type="compositionally biased region" description="Basic and acidic residues" evidence="1">
    <location>
        <begin position="106"/>
        <end position="128"/>
    </location>
</feature>
<feature type="region of interest" description="Disordered" evidence="1">
    <location>
        <begin position="1"/>
        <end position="229"/>
    </location>
</feature>
<feature type="compositionally biased region" description="Basic residues" evidence="1">
    <location>
        <begin position="70"/>
        <end position="83"/>
    </location>
</feature>
<organism evidence="2 3">
    <name type="scientific">Panthera pardus</name>
    <name type="common">Leopard</name>
    <name type="synonym">Felis pardus</name>
    <dbReference type="NCBI Taxonomy" id="9691"/>
    <lineage>
        <taxon>Eukaryota</taxon>
        <taxon>Metazoa</taxon>
        <taxon>Chordata</taxon>
        <taxon>Craniata</taxon>
        <taxon>Vertebrata</taxon>
        <taxon>Euteleostomi</taxon>
        <taxon>Mammalia</taxon>
        <taxon>Eutheria</taxon>
        <taxon>Laurasiatheria</taxon>
        <taxon>Carnivora</taxon>
        <taxon>Feliformia</taxon>
        <taxon>Felidae</taxon>
        <taxon>Pantherinae</taxon>
        <taxon>Panthera</taxon>
    </lineage>
</organism>
<feature type="compositionally biased region" description="Low complexity" evidence="1">
    <location>
        <begin position="134"/>
        <end position="160"/>
    </location>
</feature>